<keyword evidence="3" id="KW-1185">Reference proteome</keyword>
<feature type="coiled-coil region" evidence="1">
    <location>
        <begin position="155"/>
        <end position="231"/>
    </location>
</feature>
<reference evidence="2 3" key="1">
    <citation type="submission" date="2018-04" db="EMBL/GenBank/DDBJ databases">
        <authorList>
            <person name="Vogel A."/>
        </authorList>
    </citation>
    <scope>NUCLEOTIDE SEQUENCE [LARGE SCALE GENOMIC DNA]</scope>
</reference>
<dbReference type="Proteomes" id="UP000595140">
    <property type="component" value="Unassembled WGS sequence"/>
</dbReference>
<dbReference type="Gene3D" id="6.10.250.370">
    <property type="match status" value="1"/>
</dbReference>
<gene>
    <name evidence="2" type="ORF">CCAM_LOCUS42804</name>
</gene>
<evidence type="ECO:0000313" key="2">
    <source>
        <dbReference type="EMBL" id="VFR01029.1"/>
    </source>
</evidence>
<dbReference type="AlphaFoldDB" id="A0A484NKY8"/>
<name>A0A484NKY8_9ASTE</name>
<accession>A0A484NKY8</accession>
<sequence>MALCHCQILDQGFADATDIAGQAIETSKLFSSDKKGTTKYWEPFFVFVSTGPEYPFTGSRNPSFCHVKPPPVTGNILAEKKKLCQGGSVEIRIVVTEECLTKLGIEFVKDDHHHQPNLLKGIPERNDDLGPFGLPWSVGACPSSDHLESSLDDERKMSAAEKKKLQDKVNRLTRELLEEGHLNTNLQCRVGQLERDKSNLEKEKHDLHREKSNLQARVAHLEEEKVSLSSEVALVLDRVAELEAEKGDVVYRLEEAVETSKASPEFSATSMERMGLFQAQKVFHRKLDRLPKGTSLPGFGLPLFAMTSRILTLRPTRMGRIQATLRRRARRLARATRVTKTTKARELPKQLPRVKRRARLSSVGQGRHHLLELLRHDPDPLDEEFSFRHADREVTAHDGNSLPLVRIAGGLIGVAAYLYHDYVEGFFCDIVIF</sequence>
<proteinExistence type="predicted"/>
<protein>
    <submittedName>
        <fullName evidence="2">Uncharacterized protein</fullName>
    </submittedName>
</protein>
<evidence type="ECO:0000313" key="3">
    <source>
        <dbReference type="Proteomes" id="UP000595140"/>
    </source>
</evidence>
<evidence type="ECO:0000256" key="1">
    <source>
        <dbReference type="SAM" id="Coils"/>
    </source>
</evidence>
<organism evidence="2 3">
    <name type="scientific">Cuscuta campestris</name>
    <dbReference type="NCBI Taxonomy" id="132261"/>
    <lineage>
        <taxon>Eukaryota</taxon>
        <taxon>Viridiplantae</taxon>
        <taxon>Streptophyta</taxon>
        <taxon>Embryophyta</taxon>
        <taxon>Tracheophyta</taxon>
        <taxon>Spermatophyta</taxon>
        <taxon>Magnoliopsida</taxon>
        <taxon>eudicotyledons</taxon>
        <taxon>Gunneridae</taxon>
        <taxon>Pentapetalae</taxon>
        <taxon>asterids</taxon>
        <taxon>lamiids</taxon>
        <taxon>Solanales</taxon>
        <taxon>Convolvulaceae</taxon>
        <taxon>Cuscuteae</taxon>
        <taxon>Cuscuta</taxon>
        <taxon>Cuscuta subgen. Grammica</taxon>
        <taxon>Cuscuta sect. Cleistogrammica</taxon>
    </lineage>
</organism>
<keyword evidence="1" id="KW-0175">Coiled coil</keyword>
<dbReference type="EMBL" id="OOIL02006718">
    <property type="protein sequence ID" value="VFR01029.1"/>
    <property type="molecule type" value="Genomic_DNA"/>
</dbReference>